<dbReference type="PANTHER" id="PTHR10887">
    <property type="entry name" value="DNA2/NAM7 HELICASE FAMILY"/>
    <property type="match status" value="1"/>
</dbReference>
<dbReference type="Gene3D" id="3.40.50.300">
    <property type="entry name" value="P-loop containing nucleotide triphosphate hydrolases"/>
    <property type="match status" value="2"/>
</dbReference>
<dbReference type="InterPro" id="IPR041679">
    <property type="entry name" value="DNA2/NAM7-like_C"/>
</dbReference>
<keyword evidence="6" id="KW-0378">Hydrolase</keyword>
<dbReference type="InterPro" id="IPR046439">
    <property type="entry name" value="ZF_RZ_dom"/>
</dbReference>
<evidence type="ECO:0000256" key="6">
    <source>
        <dbReference type="ARBA" id="ARBA00022806"/>
    </source>
</evidence>
<dbReference type="GO" id="GO:0004386">
    <property type="term" value="F:helicase activity"/>
    <property type="evidence" value="ECO:0007669"/>
    <property type="project" value="InterPro"/>
</dbReference>
<evidence type="ECO:0000313" key="13">
    <source>
        <dbReference type="EMBL" id="OCL12491.1"/>
    </source>
</evidence>
<proteinExistence type="predicted"/>
<dbReference type="InterPro" id="IPR000967">
    <property type="entry name" value="Znf_NFX1"/>
</dbReference>
<dbReference type="FunFam" id="3.40.50.300:FF:001660">
    <property type="entry name" value="NF-X1 finger and helicase protein, putative"/>
    <property type="match status" value="1"/>
</dbReference>
<keyword evidence="5 9" id="KW-0863">Zinc-finger</keyword>
<feature type="coiled-coil region" evidence="10">
    <location>
        <begin position="1653"/>
        <end position="1680"/>
    </location>
</feature>
<keyword evidence="14" id="KW-1185">Reference proteome</keyword>
<dbReference type="PROSITE" id="PS50103">
    <property type="entry name" value="ZF_C3H1"/>
    <property type="match status" value="1"/>
</dbReference>
<evidence type="ECO:0000256" key="2">
    <source>
        <dbReference type="ARBA" id="ARBA00022490"/>
    </source>
</evidence>
<name>A0A8E2F9F0_9PEZI</name>
<feature type="domain" description="C3H1-type" evidence="11">
    <location>
        <begin position="1"/>
        <end position="28"/>
    </location>
</feature>
<dbReference type="PANTHER" id="PTHR10887:SF445">
    <property type="entry name" value="NFX1-TYPE ZINC FINGER-CONTAINING PROTEIN 1"/>
    <property type="match status" value="1"/>
</dbReference>
<dbReference type="SUPFAM" id="SSF52540">
    <property type="entry name" value="P-loop containing nucleoside triphosphate hydrolases"/>
    <property type="match status" value="1"/>
</dbReference>
<sequence>PNRPKLCFDFKRGRCHRGASCPFSHGAGTTIASSSSTTNPPVRKEIETETMCRKWTYMIPRPNTNSRFETAVETKSFFQMGWNLIESEDAAIRQHVITKLGAETGLAIIKTLTEIMDASQKNETTISLFRDRTLPFYRIIAHPDVLSSLILETPVDTIYNFLFGPSGRRGLSVFRFTATALSEMILGHSSSDEEVSIIAISSSLAVLDRLIEINQSAQVIDGFTAIVETISVAIPEQIMTPNAQQSLTRIRRRLKIGSSLPLAPIQSAAQKPPSATFELTQDLPGNMSDNGARHDNDHANVADIQILPTTQEIASPRREYLPSIDSTQHHLSGLAGLLDRQFRLLREDTVGQLRDAVREEVMRLEHPNRKVPTTHQGQQGVRKLIYHNVRFSRMSVDRRKGLQVVAEFDQPPQIKKKSAKQREDWWKASKLLQTDSLVCFVSSNGKIIFFSVCDPILPFHGRKDSSSGNRDDRRRPEEIASLFRQPNHASVLLCLAEYEAESAVWIGTHIGVHSKSRQSLVEFPGVLLPSFKPTLQALQKMSKTLNLPFAEIVAHDPHTPAATIQPPAYATRRGFSFNLDVLAGEPLTLKPGKAFDFTKLDKGSTLDEAQRVAVIQALSTGLALIQGPPGTGKSYTGVAIIKALLHNRKEINQGPIICVCYTNHALDQLLEHLVKDGVRQVIRLGSRSKSTLLQNLTLHHVAQEAEPTRTEKHDRWEHNRDIGETLREIEDILSGLNNPKSWTNIQAHLMRTHDRHFKELFANGVDEEGFQEVKGRKFRVVESWVRGAPKRLTSNRPVSQLLAVSLRGMSASERSALHKHWVEQRTAQLTNDLIHALDSYHDSRSALDKCHSELDLRCLRKAHIIGVTTSGLARNIELLQRVQAKVMLCEEAGEVLEAHTLTAFLPGVEHAILIGDHEQLRPQINNYELQHDNPRGKRYSLDISLFERLVKPQMGNLRVPLNTLKTQRRMHPSISELVRVSLYPDLQDHPSVLEYPEVDGVRDRLYWLDHQEKEDPQADQSVSLSRTNTFEVDMIAALVSHLVRQGTYGSEDIAVITPYLGQLQKIKKRLAESFEIVVGDRDQEELEAKGLQDGLETTADGQAQVQKTTLLNALRVATVDNFQGEEAKVIVVSLVRSNDERKCGFLKTSNRINVLLSRARHGMYIIGNSDTSRPVPMWAKVLSILESSNNIGPSLALCCPRHKETPIEVSTPDDFARLAPEGGCSRRCSSRLLCGHSCPNMCHSTSLHNAVRCLERCPRTKKGCEHECPRPCGDQCELKCQVVLSNIPLPCGHIAKQLKCHEAQTPENVRCEFQMEEIVKRCKHKIRVRCHELPLDSNYPCPATCRAALACGHNCTHTCKDCYVEIGGGLVEKKHGVCNTPCGRPYTTCSHSCKAPCHGDMPCLLCTEACEVGCNHSKCSKLCCEPCVPCAEDCSWSCPHRGRCPLPCAVPCDLLPCSERCAKMLTCGHRCPSVCGEICPAVAYCQICARPTIKEMVVDFILSTTFEEVDLDEDPCLIPPCGHILTLESMDGHMSMLDFYAKNAEGLIVDLKNSAEPFSASGMKSCPTCRGPLRNLNRYSRIVRRALIDEATKKFIVWANMKFIPLVSSMQIIEAELRETTLGSQNASGGLSPETSLSGPFQLKGTRDQQISLIEALERNENQYKRIIKLRREIQKFLQQVNEEEQPFGRIYDLVRDARRHRGVNIDLHSKVDILQVRNRLLTTVLLIRCDYTILLAFLNGRKGETGTSSSSIQVDFSSNRKECEELIAESHSRSQPGNTVEGHLYWARFFALERSFAEPESELVQLLDEARGHLRLAHNICDKYSGQTAGMRNEVEDVEKMLRDSTFYMPVSNEEKAAVYAAMAHNFRGTGHWYYCENGHPFTVGECGMPMETSQCPQCGSPVGGHDHQPINGVRRATDLERQFGGLRV</sequence>
<evidence type="ECO:0000256" key="9">
    <source>
        <dbReference type="PROSITE-ProRule" id="PRU00723"/>
    </source>
</evidence>
<dbReference type="Proteomes" id="UP000250140">
    <property type="component" value="Unassembled WGS sequence"/>
</dbReference>
<keyword evidence="7 9" id="KW-0862">Zinc</keyword>
<dbReference type="InterPro" id="IPR047187">
    <property type="entry name" value="SF1_C_Upf1"/>
</dbReference>
<keyword evidence="6" id="KW-0067">ATP-binding</keyword>
<dbReference type="SMART" id="SM00356">
    <property type="entry name" value="ZnF_C3H1"/>
    <property type="match status" value="1"/>
</dbReference>
<evidence type="ECO:0008006" key="15">
    <source>
        <dbReference type="Google" id="ProtNLM"/>
    </source>
</evidence>
<evidence type="ECO:0000256" key="7">
    <source>
        <dbReference type="ARBA" id="ARBA00022833"/>
    </source>
</evidence>
<accession>A0A8E2F9F0</accession>
<evidence type="ECO:0000256" key="10">
    <source>
        <dbReference type="SAM" id="Coils"/>
    </source>
</evidence>
<dbReference type="CDD" id="cd18808">
    <property type="entry name" value="SF1_C_Upf1"/>
    <property type="match status" value="1"/>
</dbReference>
<gene>
    <name evidence="13" type="ORF">AOQ84DRAFT_419589</name>
</gene>
<dbReference type="EMBL" id="KV748871">
    <property type="protein sequence ID" value="OCL12491.1"/>
    <property type="molecule type" value="Genomic_DNA"/>
</dbReference>
<dbReference type="Pfam" id="PF13086">
    <property type="entry name" value="AAA_11"/>
    <property type="match status" value="1"/>
</dbReference>
<keyword evidence="2" id="KW-0963">Cytoplasm</keyword>
<dbReference type="GO" id="GO:0031048">
    <property type="term" value="P:regulatory ncRNA-mediated heterochromatin formation"/>
    <property type="evidence" value="ECO:0007669"/>
    <property type="project" value="TreeGrafter"/>
</dbReference>
<dbReference type="InterPro" id="IPR045055">
    <property type="entry name" value="DNA2/NAM7-like"/>
</dbReference>
<evidence type="ECO:0000259" key="11">
    <source>
        <dbReference type="PROSITE" id="PS50103"/>
    </source>
</evidence>
<dbReference type="InterPro" id="IPR000571">
    <property type="entry name" value="Znf_CCCH"/>
</dbReference>
<feature type="domain" description="RZ-type" evidence="12">
    <location>
        <begin position="1852"/>
        <end position="1924"/>
    </location>
</feature>
<dbReference type="OrthoDB" id="2423195at2759"/>
<feature type="non-terminal residue" evidence="13">
    <location>
        <position position="1"/>
    </location>
</feature>
<dbReference type="PROSITE" id="PS51981">
    <property type="entry name" value="ZF_RZ"/>
    <property type="match status" value="1"/>
</dbReference>
<dbReference type="GO" id="GO:0008270">
    <property type="term" value="F:zinc ion binding"/>
    <property type="evidence" value="ECO:0007669"/>
    <property type="project" value="UniProtKB-KW"/>
</dbReference>
<dbReference type="GO" id="GO:0005737">
    <property type="term" value="C:cytoplasm"/>
    <property type="evidence" value="ECO:0007669"/>
    <property type="project" value="UniProtKB-SubCell"/>
</dbReference>
<protein>
    <recommendedName>
        <fullName evidence="15">P-loop containing nucleoside triphosphate hydrolase protein</fullName>
    </recommendedName>
</protein>
<evidence type="ECO:0000259" key="12">
    <source>
        <dbReference type="PROSITE" id="PS51981"/>
    </source>
</evidence>
<keyword evidence="6" id="KW-0547">Nucleotide-binding</keyword>
<comment type="subcellular location">
    <subcellularLocation>
        <location evidence="1">Cytoplasm</location>
    </subcellularLocation>
</comment>
<keyword evidence="8" id="KW-0391">Immunity</keyword>
<evidence type="ECO:0000256" key="1">
    <source>
        <dbReference type="ARBA" id="ARBA00004496"/>
    </source>
</evidence>
<dbReference type="Pfam" id="PF20173">
    <property type="entry name" value="ZnF_RZ-type"/>
    <property type="match status" value="1"/>
</dbReference>
<dbReference type="GO" id="GO:0002376">
    <property type="term" value="P:immune system process"/>
    <property type="evidence" value="ECO:0007669"/>
    <property type="project" value="UniProtKB-KW"/>
</dbReference>
<dbReference type="SMART" id="SM00438">
    <property type="entry name" value="ZnF_NFX"/>
    <property type="match status" value="5"/>
</dbReference>
<organism evidence="13 14">
    <name type="scientific">Glonium stellatum</name>
    <dbReference type="NCBI Taxonomy" id="574774"/>
    <lineage>
        <taxon>Eukaryota</taxon>
        <taxon>Fungi</taxon>
        <taxon>Dikarya</taxon>
        <taxon>Ascomycota</taxon>
        <taxon>Pezizomycotina</taxon>
        <taxon>Dothideomycetes</taxon>
        <taxon>Pleosporomycetidae</taxon>
        <taxon>Gloniales</taxon>
        <taxon>Gloniaceae</taxon>
        <taxon>Glonium</taxon>
    </lineage>
</organism>
<evidence type="ECO:0000256" key="5">
    <source>
        <dbReference type="ARBA" id="ARBA00022771"/>
    </source>
</evidence>
<keyword evidence="3 9" id="KW-0479">Metal-binding</keyword>
<dbReference type="CDD" id="cd06008">
    <property type="entry name" value="NF-X1-zinc-finger"/>
    <property type="match status" value="1"/>
</dbReference>
<dbReference type="InterPro" id="IPR041677">
    <property type="entry name" value="DNA2/NAM7_AAA_11"/>
</dbReference>
<dbReference type="Pfam" id="PF13087">
    <property type="entry name" value="AAA_12"/>
    <property type="match status" value="1"/>
</dbReference>
<keyword evidence="10" id="KW-0175">Coiled coil</keyword>
<keyword evidence="4" id="KW-0677">Repeat</keyword>
<evidence type="ECO:0000256" key="3">
    <source>
        <dbReference type="ARBA" id="ARBA00022723"/>
    </source>
</evidence>
<dbReference type="CDD" id="cd17936">
    <property type="entry name" value="EEXXEc_NFX1"/>
    <property type="match status" value="1"/>
</dbReference>
<evidence type="ECO:0000256" key="4">
    <source>
        <dbReference type="ARBA" id="ARBA00022737"/>
    </source>
</evidence>
<reference evidence="13 14" key="1">
    <citation type="journal article" date="2016" name="Nat. Commun.">
        <title>Ectomycorrhizal ecology is imprinted in the genome of the dominant symbiotic fungus Cenococcum geophilum.</title>
        <authorList>
            <consortium name="DOE Joint Genome Institute"/>
            <person name="Peter M."/>
            <person name="Kohler A."/>
            <person name="Ohm R.A."/>
            <person name="Kuo A."/>
            <person name="Krutzmann J."/>
            <person name="Morin E."/>
            <person name="Arend M."/>
            <person name="Barry K.W."/>
            <person name="Binder M."/>
            <person name="Choi C."/>
            <person name="Clum A."/>
            <person name="Copeland A."/>
            <person name="Grisel N."/>
            <person name="Haridas S."/>
            <person name="Kipfer T."/>
            <person name="LaButti K."/>
            <person name="Lindquist E."/>
            <person name="Lipzen A."/>
            <person name="Maire R."/>
            <person name="Meier B."/>
            <person name="Mihaltcheva S."/>
            <person name="Molinier V."/>
            <person name="Murat C."/>
            <person name="Poggeler S."/>
            <person name="Quandt C.A."/>
            <person name="Sperisen C."/>
            <person name="Tritt A."/>
            <person name="Tisserant E."/>
            <person name="Crous P.W."/>
            <person name="Henrissat B."/>
            <person name="Nehls U."/>
            <person name="Egli S."/>
            <person name="Spatafora J.W."/>
            <person name="Grigoriev I.V."/>
            <person name="Martin F.M."/>
        </authorList>
    </citation>
    <scope>NUCLEOTIDE SEQUENCE [LARGE SCALE GENOMIC DNA]</scope>
    <source>
        <strain evidence="13 14">CBS 207.34</strain>
    </source>
</reference>
<dbReference type="GO" id="GO:0031380">
    <property type="term" value="C:nuclear RNA-directed RNA polymerase complex"/>
    <property type="evidence" value="ECO:0007669"/>
    <property type="project" value="TreeGrafter"/>
</dbReference>
<feature type="zinc finger region" description="C3H1-type" evidence="9">
    <location>
        <begin position="1"/>
        <end position="28"/>
    </location>
</feature>
<keyword evidence="6" id="KW-0347">Helicase</keyword>
<evidence type="ECO:0000256" key="8">
    <source>
        <dbReference type="ARBA" id="ARBA00022859"/>
    </source>
</evidence>
<dbReference type="InterPro" id="IPR027417">
    <property type="entry name" value="P-loop_NTPase"/>
</dbReference>
<evidence type="ECO:0000313" key="14">
    <source>
        <dbReference type="Proteomes" id="UP000250140"/>
    </source>
</evidence>